<organism evidence="2 3">
    <name type="scientific">Dysgonomonas macrotermitis</name>
    <dbReference type="NCBI Taxonomy" id="1346286"/>
    <lineage>
        <taxon>Bacteria</taxon>
        <taxon>Pseudomonadati</taxon>
        <taxon>Bacteroidota</taxon>
        <taxon>Bacteroidia</taxon>
        <taxon>Bacteroidales</taxon>
        <taxon>Dysgonomonadaceae</taxon>
        <taxon>Dysgonomonas</taxon>
    </lineage>
</organism>
<dbReference type="RefSeq" id="WP_062182327.1">
    <property type="nucleotide sequence ID" value="NZ_FQUC01000010.1"/>
</dbReference>
<protein>
    <submittedName>
        <fullName evidence="2">TerB-C domain-containing protein</fullName>
    </submittedName>
</protein>
<keyword evidence="3" id="KW-1185">Reference proteome</keyword>
<dbReference type="STRING" id="1346286.SAMN05444362_11062"/>
<gene>
    <name evidence="2" type="ORF">SAMN05444362_11062</name>
</gene>
<dbReference type="AlphaFoldDB" id="A0A1M5EKB8"/>
<reference evidence="3" key="1">
    <citation type="submission" date="2016-11" db="EMBL/GenBank/DDBJ databases">
        <authorList>
            <person name="Varghese N."/>
            <person name="Submissions S."/>
        </authorList>
    </citation>
    <scope>NUCLEOTIDE SEQUENCE [LARGE SCALE GENOMIC DNA]</scope>
    <source>
        <strain evidence="3">DSM 27370</strain>
    </source>
</reference>
<name>A0A1M5EKB8_9BACT</name>
<dbReference type="OrthoDB" id="1272986at2"/>
<dbReference type="EMBL" id="FQUC01000010">
    <property type="protein sequence ID" value="SHF79655.1"/>
    <property type="molecule type" value="Genomic_DNA"/>
</dbReference>
<dbReference type="Proteomes" id="UP000184480">
    <property type="component" value="Unassembled WGS sequence"/>
</dbReference>
<evidence type="ECO:0000259" key="1">
    <source>
        <dbReference type="Pfam" id="PF15615"/>
    </source>
</evidence>
<evidence type="ECO:0000313" key="3">
    <source>
        <dbReference type="Proteomes" id="UP000184480"/>
    </source>
</evidence>
<feature type="domain" description="TerB-C" evidence="1">
    <location>
        <begin position="309"/>
        <end position="436"/>
    </location>
</feature>
<evidence type="ECO:0000313" key="2">
    <source>
        <dbReference type="EMBL" id="SHF79655.1"/>
    </source>
</evidence>
<dbReference type="Pfam" id="PF15615">
    <property type="entry name" value="TerB_C"/>
    <property type="match status" value="1"/>
</dbReference>
<accession>A0A1M5EKB8</accession>
<dbReference type="InterPro" id="IPR028932">
    <property type="entry name" value="TerB-C"/>
</dbReference>
<sequence>MGMFFFSIFFALPALWFMWFLYSTVRERPAHADEWMKEIRGGCDMTKKEEEIMSYLSEKTRGERFFYVHFFKLRAFYLFLQYLRAELPNHTNERYIGLEGYLDIFNYTIYVLKVALKVKLPYHTKIAEIESKVPDEIKKVIDSLIPQFSGLNEEENRKLNEHDSERWKNFYQAIEAEYTTIETSETKHEDIETGYTAVEKFIADIDTLIKNNGTEVAQREIHLKAHKFLVTRDKVASLQYYIRYFCYETLSSDHNFKYKPVTARDKKILFDTPEQLKKFEKILSQLQQKKKRKSYLNSSLLKVENIFIKEKRRIVLDTDAIQSARNDLAGVVDILNEYLEEPEAIADNSQNIQDVQETENTSPVFNTLQTEFLKLFEANNFHLEYDEVDNFVHSKGMFKSQLIEGINEQFYEELDDLLIEEDGDHYTLNKEYYQHLIS</sequence>
<proteinExistence type="predicted"/>